<feature type="domain" description="Integral membrane bound transporter" evidence="7">
    <location>
        <begin position="88"/>
        <end position="206"/>
    </location>
</feature>
<dbReference type="OrthoDB" id="5176502at2"/>
<dbReference type="EMBL" id="SDPU01000035">
    <property type="protein sequence ID" value="RYU09689.1"/>
    <property type="molecule type" value="Genomic_DNA"/>
</dbReference>
<keyword evidence="2 6" id="KW-0812">Transmembrane</keyword>
<keyword evidence="3 6" id="KW-1133">Transmembrane helix</keyword>
<comment type="subcellular location">
    <subcellularLocation>
        <location evidence="1">Membrane</location>
        <topology evidence="1">Multi-pass membrane protein</topology>
    </subcellularLocation>
</comment>
<feature type="transmembrane region" description="Helical" evidence="6">
    <location>
        <begin position="71"/>
        <end position="93"/>
    </location>
</feature>
<reference evidence="8 9" key="1">
    <citation type="submission" date="2019-01" db="EMBL/GenBank/DDBJ databases">
        <title>Nocardioides guangzhouensis sp. nov., an actinobacterium isolated from soil.</title>
        <authorList>
            <person name="Fu Y."/>
            <person name="Cai Y."/>
            <person name="Lin Z."/>
            <person name="Chen P."/>
        </authorList>
    </citation>
    <scope>NUCLEOTIDE SEQUENCE [LARGE SCALE GENOMIC DNA]</scope>
    <source>
        <strain evidence="8 9">NBRC 105384</strain>
    </source>
</reference>
<name>A0A4Q5IXM6_9ACTN</name>
<evidence type="ECO:0000256" key="3">
    <source>
        <dbReference type="ARBA" id="ARBA00022989"/>
    </source>
</evidence>
<dbReference type="GO" id="GO:0016020">
    <property type="term" value="C:membrane"/>
    <property type="evidence" value="ECO:0007669"/>
    <property type="project" value="UniProtKB-SubCell"/>
</dbReference>
<dbReference type="Proteomes" id="UP000291189">
    <property type="component" value="Unassembled WGS sequence"/>
</dbReference>
<feature type="transmembrane region" description="Helical" evidence="6">
    <location>
        <begin position="99"/>
        <end position="121"/>
    </location>
</feature>
<dbReference type="InterPro" id="IPR049453">
    <property type="entry name" value="Memb_transporter_dom"/>
</dbReference>
<accession>A0A4Q5IXM6</accession>
<feature type="region of interest" description="Disordered" evidence="5">
    <location>
        <begin position="439"/>
        <end position="475"/>
    </location>
</feature>
<organism evidence="8 9">
    <name type="scientific">Nocardioides iriomotensis</name>
    <dbReference type="NCBI Taxonomy" id="715784"/>
    <lineage>
        <taxon>Bacteria</taxon>
        <taxon>Bacillati</taxon>
        <taxon>Actinomycetota</taxon>
        <taxon>Actinomycetes</taxon>
        <taxon>Propionibacteriales</taxon>
        <taxon>Nocardioidaceae</taxon>
        <taxon>Nocardioides</taxon>
    </lineage>
</organism>
<protein>
    <recommendedName>
        <fullName evidence="7">Integral membrane bound transporter domain-containing protein</fullName>
    </recommendedName>
</protein>
<sequence length="475" mass="51114">MARRPASPSASRSVRSARWICRVTPAGCHGPPTVRRLAARGCARKDGTVLDRWRHLGRRELDRLRRDGRAALLWSLRITVAATASYVVAILIFPGTQPLLAPLTAMLVVQVTPVSLLASGLDRVVAVVSGVSLAVVFATLVPLTWWTLGLLIFVAITLGQALRLRSNLVEVAISGMLVLGVGTLGAEHAASQRIAETLVGAAVAIVANLLFPPQVVSSDAGAAIDGLADDLSELLGRAADELGELAERKGDLAAAARGWHDESRAITRDVPRIDELLVRAEEGRRLNVRAVGTARVEPGLRQGLESLEHTAVAVRAMLRALADTSYGAPWLDDEVAEDVLLGLAETFRELAGGIDAFGQMVRDDADPTRRPSPEDAEVVRAALDGVHEARARLEEMMAADIGRDLLELHAAVLSTVRRTLRELDLDERVRRQVRLALPATSLRPPVVPAPPGAPEPGPEDETQVLPTTRRRRPRR</sequence>
<comment type="caution">
    <text evidence="8">The sequence shown here is derived from an EMBL/GenBank/DDBJ whole genome shotgun (WGS) entry which is preliminary data.</text>
</comment>
<evidence type="ECO:0000313" key="8">
    <source>
        <dbReference type="EMBL" id="RYU09689.1"/>
    </source>
</evidence>
<dbReference type="AlphaFoldDB" id="A0A4Q5IXM6"/>
<proteinExistence type="predicted"/>
<keyword evidence="4 6" id="KW-0472">Membrane</keyword>
<evidence type="ECO:0000256" key="4">
    <source>
        <dbReference type="ARBA" id="ARBA00023136"/>
    </source>
</evidence>
<gene>
    <name evidence="8" type="ORF">ETU37_21945</name>
</gene>
<evidence type="ECO:0000256" key="6">
    <source>
        <dbReference type="SAM" id="Phobius"/>
    </source>
</evidence>
<dbReference type="Pfam" id="PF13515">
    <property type="entry name" value="FUSC_2"/>
    <property type="match status" value="1"/>
</dbReference>
<feature type="compositionally biased region" description="Pro residues" evidence="5">
    <location>
        <begin position="445"/>
        <end position="456"/>
    </location>
</feature>
<evidence type="ECO:0000313" key="9">
    <source>
        <dbReference type="Proteomes" id="UP000291189"/>
    </source>
</evidence>
<evidence type="ECO:0000256" key="2">
    <source>
        <dbReference type="ARBA" id="ARBA00022692"/>
    </source>
</evidence>
<keyword evidence="9" id="KW-1185">Reference proteome</keyword>
<evidence type="ECO:0000256" key="5">
    <source>
        <dbReference type="SAM" id="MobiDB-lite"/>
    </source>
</evidence>
<feature type="transmembrane region" description="Helical" evidence="6">
    <location>
        <begin position="133"/>
        <end position="156"/>
    </location>
</feature>
<evidence type="ECO:0000259" key="7">
    <source>
        <dbReference type="Pfam" id="PF13515"/>
    </source>
</evidence>
<evidence type="ECO:0000256" key="1">
    <source>
        <dbReference type="ARBA" id="ARBA00004141"/>
    </source>
</evidence>